<evidence type="ECO:0000313" key="3">
    <source>
        <dbReference type="Proteomes" id="UP001501303"/>
    </source>
</evidence>
<feature type="domain" description="Amine oxidase" evidence="1">
    <location>
        <begin position="28"/>
        <end position="383"/>
    </location>
</feature>
<name>A0ABP5A1K6_9ACTN</name>
<dbReference type="Proteomes" id="UP001501303">
    <property type="component" value="Unassembled WGS sequence"/>
</dbReference>
<dbReference type="SUPFAM" id="SSF51905">
    <property type="entry name" value="FAD/NAD(P)-binding domain"/>
    <property type="match status" value="1"/>
</dbReference>
<dbReference type="PANTHER" id="PTHR43734:SF4">
    <property type="entry name" value="AMINE OXIDASE DOMAIN-CONTAINING PROTEIN"/>
    <property type="match status" value="1"/>
</dbReference>
<keyword evidence="3" id="KW-1185">Reference proteome</keyword>
<comment type="caution">
    <text evidence="2">The sequence shown here is derived from an EMBL/GenBank/DDBJ whole genome shotgun (WGS) entry which is preliminary data.</text>
</comment>
<evidence type="ECO:0000313" key="2">
    <source>
        <dbReference type="EMBL" id="GAA1898977.1"/>
    </source>
</evidence>
<dbReference type="InterPro" id="IPR036188">
    <property type="entry name" value="FAD/NAD-bd_sf"/>
</dbReference>
<dbReference type="PANTHER" id="PTHR43734">
    <property type="entry name" value="PHYTOENE DESATURASE"/>
    <property type="match status" value="1"/>
</dbReference>
<dbReference type="EMBL" id="BAAAMJ010000006">
    <property type="protein sequence ID" value="GAA1898977.1"/>
    <property type="molecule type" value="Genomic_DNA"/>
</dbReference>
<dbReference type="Pfam" id="PF01593">
    <property type="entry name" value="Amino_oxidase"/>
    <property type="match status" value="1"/>
</dbReference>
<dbReference type="Gene3D" id="3.50.50.60">
    <property type="entry name" value="FAD/NAD(P)-binding domain"/>
    <property type="match status" value="1"/>
</dbReference>
<sequence length="481" mass="51870">MPLIRSTPASTSAASGPGSVVILGGGPCGLACADELTRLGHHDWVLLEAAAACGGLASSVTDPAGFTWDLGGHVVFSHFGEFDRLLAELFTPGELLHHDRSSFIRFRDRWVPYPFQQHLHHLPEPDAHACLRDLLDATRRPPSLPAGADFASWLGATYGAALVDRFFAPYNTKVWATPLQDMASGWVAERVAPIDPDEVLAAFSGTTRPDGRWGPNATFAFPARGGTGAIWQRLASRLGGRVRTGARVQAIDEAARRVVLGDGRRIGYRHLVATTPLDQLTAMTTGAPTRVRAAARRLRHTTVAVVGLGFASPTTDERSWLYFPQPDVPFYRATNFSKYAPANVPGAATDRFSGWMTETALRPGTQIDVAELIRCCERGLRGCGLVPDGAEAVSAHVEMIPYAYPVPTVERDTVLAQVVPWLEERGIFPRGRFGSWRYEIGNMDHAVKMGIDIARRLVTGAPEELTALPAVSAPAAKAAGL</sequence>
<evidence type="ECO:0000259" key="1">
    <source>
        <dbReference type="Pfam" id="PF01593"/>
    </source>
</evidence>
<dbReference type="InterPro" id="IPR002937">
    <property type="entry name" value="Amino_oxidase"/>
</dbReference>
<proteinExistence type="predicted"/>
<protein>
    <submittedName>
        <fullName evidence="2">FAD-dependent oxidoreductase</fullName>
    </submittedName>
</protein>
<organism evidence="2 3">
    <name type="scientific">Streptomyces sodiiphilus</name>
    <dbReference type="NCBI Taxonomy" id="226217"/>
    <lineage>
        <taxon>Bacteria</taxon>
        <taxon>Bacillati</taxon>
        <taxon>Actinomycetota</taxon>
        <taxon>Actinomycetes</taxon>
        <taxon>Kitasatosporales</taxon>
        <taxon>Streptomycetaceae</taxon>
        <taxon>Streptomyces</taxon>
    </lineage>
</organism>
<dbReference type="RefSeq" id="WP_344258596.1">
    <property type="nucleotide sequence ID" value="NZ_BAAAMJ010000006.1"/>
</dbReference>
<accession>A0ABP5A1K6</accession>
<reference evidence="3" key="1">
    <citation type="journal article" date="2019" name="Int. J. Syst. Evol. Microbiol.">
        <title>The Global Catalogue of Microorganisms (GCM) 10K type strain sequencing project: providing services to taxonomists for standard genome sequencing and annotation.</title>
        <authorList>
            <consortium name="The Broad Institute Genomics Platform"/>
            <consortium name="The Broad Institute Genome Sequencing Center for Infectious Disease"/>
            <person name="Wu L."/>
            <person name="Ma J."/>
        </authorList>
    </citation>
    <scope>NUCLEOTIDE SEQUENCE [LARGE SCALE GENOMIC DNA]</scope>
    <source>
        <strain evidence="3">JCM 13581</strain>
    </source>
</reference>
<gene>
    <name evidence="2" type="ORF">GCM10009716_06000</name>
</gene>